<evidence type="ECO:0000313" key="3">
    <source>
        <dbReference type="Proteomes" id="UP000770015"/>
    </source>
</evidence>
<dbReference type="SUPFAM" id="SSF51735">
    <property type="entry name" value="NAD(P)-binding Rossmann-fold domains"/>
    <property type="match status" value="1"/>
</dbReference>
<dbReference type="InterPro" id="IPR055222">
    <property type="entry name" value="PRISE-like_Rossmann-fold"/>
</dbReference>
<comment type="caution">
    <text evidence="2">The sequence shown here is derived from an EMBL/GenBank/DDBJ whole genome shotgun (WGS) entry which is preliminary data.</text>
</comment>
<dbReference type="EMBL" id="JAGSXJ010000003">
    <property type="protein sequence ID" value="KAH6693850.1"/>
    <property type="molecule type" value="Genomic_DNA"/>
</dbReference>
<reference evidence="2" key="1">
    <citation type="journal article" date="2021" name="Nat. Commun.">
        <title>Genetic determinants of endophytism in the Arabidopsis root mycobiome.</title>
        <authorList>
            <person name="Mesny F."/>
            <person name="Miyauchi S."/>
            <person name="Thiergart T."/>
            <person name="Pickel B."/>
            <person name="Atanasova L."/>
            <person name="Karlsson M."/>
            <person name="Huettel B."/>
            <person name="Barry K.W."/>
            <person name="Haridas S."/>
            <person name="Chen C."/>
            <person name="Bauer D."/>
            <person name="Andreopoulos W."/>
            <person name="Pangilinan J."/>
            <person name="LaButti K."/>
            <person name="Riley R."/>
            <person name="Lipzen A."/>
            <person name="Clum A."/>
            <person name="Drula E."/>
            <person name="Henrissat B."/>
            <person name="Kohler A."/>
            <person name="Grigoriev I.V."/>
            <person name="Martin F.M."/>
            <person name="Hacquard S."/>
        </authorList>
    </citation>
    <scope>NUCLEOTIDE SEQUENCE</scope>
    <source>
        <strain evidence="2">MPI-SDFR-AT-0117</strain>
    </source>
</reference>
<sequence length="398" mass="43334">MASRNHALVFGASGLIGWGVVNELLSGNPATNTFSKITAAVNRSVVEPEMHWPSAGPGRPDLQIATGVNLRQGSADELAAQLREEVPGIESVTHVFYFVFTAVMGDHIEECNLNQDMMKRVAGAVNLVAPKLESVVYSGGTRGYGIYIPGGTFTPPLEESMADNLPPDYEATVAYPHFRRILTEASASGTRWSWTEVCPDAVVGFTPNGSAFSLALHWAQYLSLYAFKHRGETEMKVPFPGVEAAYRSKFTPVSTRVLGRIAVHAALEKGRCSGKILNAADRAHPTTWEELWPKIVAWFGMVGVGPNDGADGPVDAGLMPGEYIAKHKHLFEEAGLHKAMSCGVGDGHQQLDSVGTWLTFDRQLSLERLRSVGFEEEADPTTGWLDSFERFRRAGIIF</sequence>
<dbReference type="Pfam" id="PF22917">
    <property type="entry name" value="PRISE"/>
    <property type="match status" value="1"/>
</dbReference>
<dbReference type="OrthoDB" id="1731983at2759"/>
<dbReference type="Proteomes" id="UP000770015">
    <property type="component" value="Unassembled WGS sequence"/>
</dbReference>
<gene>
    <name evidence="2" type="ORF">F5X68DRAFT_248319</name>
</gene>
<dbReference type="InterPro" id="IPR036291">
    <property type="entry name" value="NAD(P)-bd_dom_sf"/>
</dbReference>
<name>A0A9P9AFN4_9PEZI</name>
<dbReference type="AlphaFoldDB" id="A0A9P9AFN4"/>
<keyword evidence="3" id="KW-1185">Reference proteome</keyword>
<evidence type="ECO:0000313" key="2">
    <source>
        <dbReference type="EMBL" id="KAH6693850.1"/>
    </source>
</evidence>
<feature type="domain" description="PRISE-like Rossmann-fold" evidence="1">
    <location>
        <begin position="7"/>
        <end position="397"/>
    </location>
</feature>
<accession>A0A9P9AFN4</accession>
<organism evidence="2 3">
    <name type="scientific">Plectosphaerella plurivora</name>
    <dbReference type="NCBI Taxonomy" id="936078"/>
    <lineage>
        <taxon>Eukaryota</taxon>
        <taxon>Fungi</taxon>
        <taxon>Dikarya</taxon>
        <taxon>Ascomycota</taxon>
        <taxon>Pezizomycotina</taxon>
        <taxon>Sordariomycetes</taxon>
        <taxon>Hypocreomycetidae</taxon>
        <taxon>Glomerellales</taxon>
        <taxon>Plectosphaerellaceae</taxon>
        <taxon>Plectosphaerella</taxon>
    </lineage>
</organism>
<dbReference type="PANTHER" id="PTHR32487">
    <property type="entry name" value="3-OXO-DELTA(4,5)-STEROID 5-BETA-REDUCTASE"/>
    <property type="match status" value="1"/>
</dbReference>
<evidence type="ECO:0000259" key="1">
    <source>
        <dbReference type="Pfam" id="PF22917"/>
    </source>
</evidence>
<dbReference type="PANTHER" id="PTHR32487:SF4">
    <property type="entry name" value="SIRQ PROTEIN"/>
    <property type="match status" value="1"/>
</dbReference>
<proteinExistence type="predicted"/>
<protein>
    <recommendedName>
        <fullName evidence="1">PRISE-like Rossmann-fold domain-containing protein</fullName>
    </recommendedName>
</protein>
<dbReference type="Gene3D" id="3.40.50.720">
    <property type="entry name" value="NAD(P)-binding Rossmann-like Domain"/>
    <property type="match status" value="1"/>
</dbReference>